<evidence type="ECO:0000313" key="11">
    <source>
        <dbReference type="Proteomes" id="UP001150538"/>
    </source>
</evidence>
<dbReference type="Gene3D" id="3.40.640.10">
    <property type="entry name" value="Type I PLP-dependent aspartate aminotransferase-like (Major domain)"/>
    <property type="match status" value="1"/>
</dbReference>
<dbReference type="InterPro" id="IPR015424">
    <property type="entry name" value="PyrdxlP-dep_Trfase"/>
</dbReference>
<dbReference type="Gene3D" id="3.90.1150.10">
    <property type="entry name" value="Aspartate Aminotransferase, domain 1"/>
    <property type="match status" value="1"/>
</dbReference>
<dbReference type="PANTHER" id="PTHR13693:SF3">
    <property type="entry name" value="LD36009P"/>
    <property type="match status" value="1"/>
</dbReference>
<comment type="cofactor">
    <cofactor evidence="1 7">
        <name>pyridoxal 5'-phosphate</name>
        <dbReference type="ChEBI" id="CHEBI:597326"/>
    </cofactor>
</comment>
<feature type="compositionally biased region" description="Polar residues" evidence="8">
    <location>
        <begin position="22"/>
        <end position="40"/>
    </location>
</feature>
<organism evidence="10 11">
    <name type="scientific">Mycoemilia scoparia</name>
    <dbReference type="NCBI Taxonomy" id="417184"/>
    <lineage>
        <taxon>Eukaryota</taxon>
        <taxon>Fungi</taxon>
        <taxon>Fungi incertae sedis</taxon>
        <taxon>Zoopagomycota</taxon>
        <taxon>Kickxellomycotina</taxon>
        <taxon>Kickxellomycetes</taxon>
        <taxon>Kickxellales</taxon>
        <taxon>Kickxellaceae</taxon>
        <taxon>Mycoemilia</taxon>
    </lineage>
</organism>
<feature type="compositionally biased region" description="Basic residues" evidence="8">
    <location>
        <begin position="592"/>
        <end position="602"/>
    </location>
</feature>
<proteinExistence type="inferred from homology"/>
<protein>
    <recommendedName>
        <fullName evidence="3">serine C-palmitoyltransferase</fullName>
        <ecNumber evidence="3">2.3.1.50</ecNumber>
    </recommendedName>
</protein>
<keyword evidence="11" id="KW-1185">Reference proteome</keyword>
<dbReference type="InterPro" id="IPR015421">
    <property type="entry name" value="PyrdxlP-dep_Trfase_major"/>
</dbReference>
<dbReference type="PANTHER" id="PTHR13693">
    <property type="entry name" value="CLASS II AMINOTRANSFERASE/8-AMINO-7-OXONONANOATE SYNTHASE"/>
    <property type="match status" value="1"/>
</dbReference>
<feature type="compositionally biased region" description="Polar residues" evidence="8">
    <location>
        <begin position="82"/>
        <end position="93"/>
    </location>
</feature>
<sequence>MGKGKRATPPIRTTEEIVLGPQHQNQLDLPKTSASHSGPANDTLEAKLLMVRHTKPNSPEKPSSVVDRRRQVSIEPEEGTYQAKTPSHLGSQEESGELDQVPTLILVTTYFSYFILIACAHIRDFFGKIFYPNEFRHLKEVNGYAPMVSDFESLWSRRLYSRISDCFNRPITGVAGGYVTLLDRVSLDHNRSFKLTGTTTRALNLASYNYLGFAQSKGPCADAVERGIKESGITASSPRIEVGQSRVLLETEELVARFVGTEACMIVSMGYATNSLTIPSLAGKGSLIISDELNHSSIVSGARLSGATISVFKHNSVADLEKVLRKHISQGQPRTHRPWKKILVIVEGLYSMEGQFCNLPGILALKERYKFYLFVDEAHSIGAIGPRGRGVCDHFGIDPREIDILMGTFTKSFGAAGGYICANKDIVDHLKLNAFSSVYAETMSVPVLRQVWSSMRIIMGEDREHALEGQERLDQLAINSRYFMTRLREMGFMVLGDPGSPVIPILLCNPSKIPAFSHEALKRNIAVVVVSYPATPIITGRVRICLSSSHSLEDLEYALEQISEIGDLLMLKVRPPTINAISDGGSASSESHHHHHQMKKIL</sequence>
<dbReference type="GO" id="GO:0046513">
    <property type="term" value="P:ceramide biosynthetic process"/>
    <property type="evidence" value="ECO:0007669"/>
    <property type="project" value="TreeGrafter"/>
</dbReference>
<evidence type="ECO:0000256" key="1">
    <source>
        <dbReference type="ARBA" id="ARBA00001933"/>
    </source>
</evidence>
<dbReference type="GO" id="GO:0030170">
    <property type="term" value="F:pyridoxal phosphate binding"/>
    <property type="evidence" value="ECO:0007669"/>
    <property type="project" value="InterPro"/>
</dbReference>
<comment type="catalytic activity">
    <reaction evidence="6">
        <text>L-serine + hexadecanoyl-CoA + H(+) = 3-oxosphinganine + CO2 + CoA</text>
        <dbReference type="Rhea" id="RHEA:14761"/>
        <dbReference type="ChEBI" id="CHEBI:15378"/>
        <dbReference type="ChEBI" id="CHEBI:16526"/>
        <dbReference type="ChEBI" id="CHEBI:33384"/>
        <dbReference type="ChEBI" id="CHEBI:57287"/>
        <dbReference type="ChEBI" id="CHEBI:57379"/>
        <dbReference type="ChEBI" id="CHEBI:58299"/>
        <dbReference type="EC" id="2.3.1.50"/>
    </reaction>
</comment>
<dbReference type="InterPro" id="IPR001917">
    <property type="entry name" value="Aminotrans_II_pyridoxalP_BS"/>
</dbReference>
<feature type="region of interest" description="Disordered" evidence="8">
    <location>
        <begin position="74"/>
        <end position="95"/>
    </location>
</feature>
<evidence type="ECO:0000256" key="5">
    <source>
        <dbReference type="ARBA" id="ARBA00022898"/>
    </source>
</evidence>
<comment type="similarity">
    <text evidence="2 7">Belongs to the class-II pyridoxal-phosphate-dependent aminotransferase family.</text>
</comment>
<feature type="domain" description="Aminotransferase class I/classII large" evidence="9">
    <location>
        <begin position="203"/>
        <end position="562"/>
    </location>
</feature>
<name>A0A9W8A038_9FUNG</name>
<dbReference type="GO" id="GO:0016020">
    <property type="term" value="C:membrane"/>
    <property type="evidence" value="ECO:0007669"/>
    <property type="project" value="GOC"/>
</dbReference>
<dbReference type="CDD" id="cd06454">
    <property type="entry name" value="KBL_like"/>
    <property type="match status" value="1"/>
</dbReference>
<dbReference type="Proteomes" id="UP001150538">
    <property type="component" value="Unassembled WGS sequence"/>
</dbReference>
<dbReference type="GO" id="GO:0046512">
    <property type="term" value="P:sphingosine biosynthetic process"/>
    <property type="evidence" value="ECO:0007669"/>
    <property type="project" value="TreeGrafter"/>
</dbReference>
<dbReference type="SUPFAM" id="SSF53383">
    <property type="entry name" value="PLP-dependent transferases"/>
    <property type="match status" value="1"/>
</dbReference>
<dbReference type="AlphaFoldDB" id="A0A9W8A038"/>
<evidence type="ECO:0000256" key="6">
    <source>
        <dbReference type="ARBA" id="ARBA00048528"/>
    </source>
</evidence>
<evidence type="ECO:0000256" key="3">
    <source>
        <dbReference type="ARBA" id="ARBA00013220"/>
    </source>
</evidence>
<dbReference type="EMBL" id="JANBPU010000022">
    <property type="protein sequence ID" value="KAJ1919738.1"/>
    <property type="molecule type" value="Genomic_DNA"/>
</dbReference>
<dbReference type="GO" id="GO:0017059">
    <property type="term" value="C:serine palmitoyltransferase complex"/>
    <property type="evidence" value="ECO:0007669"/>
    <property type="project" value="TreeGrafter"/>
</dbReference>
<evidence type="ECO:0000256" key="4">
    <source>
        <dbReference type="ARBA" id="ARBA00022679"/>
    </source>
</evidence>
<accession>A0A9W8A038</accession>
<keyword evidence="4 10" id="KW-0808">Transferase</keyword>
<evidence type="ECO:0000256" key="8">
    <source>
        <dbReference type="SAM" id="MobiDB-lite"/>
    </source>
</evidence>
<evidence type="ECO:0000313" key="10">
    <source>
        <dbReference type="EMBL" id="KAJ1919738.1"/>
    </source>
</evidence>
<dbReference type="PROSITE" id="PS00599">
    <property type="entry name" value="AA_TRANSFER_CLASS_2"/>
    <property type="match status" value="1"/>
</dbReference>
<dbReference type="InterPro" id="IPR050087">
    <property type="entry name" value="AON_synthase_class-II"/>
</dbReference>
<gene>
    <name evidence="10" type="primary">LCB2</name>
    <name evidence="10" type="ORF">H4219_001767</name>
</gene>
<evidence type="ECO:0000256" key="7">
    <source>
        <dbReference type="RuleBase" id="RU003693"/>
    </source>
</evidence>
<dbReference type="Pfam" id="PF00155">
    <property type="entry name" value="Aminotran_1_2"/>
    <property type="match status" value="1"/>
</dbReference>
<evidence type="ECO:0000259" key="9">
    <source>
        <dbReference type="Pfam" id="PF00155"/>
    </source>
</evidence>
<dbReference type="GO" id="GO:0004758">
    <property type="term" value="F:serine C-palmitoyltransferase activity"/>
    <property type="evidence" value="ECO:0007669"/>
    <property type="project" value="UniProtKB-EC"/>
</dbReference>
<dbReference type="InterPro" id="IPR015422">
    <property type="entry name" value="PyrdxlP-dep_Trfase_small"/>
</dbReference>
<dbReference type="EC" id="2.3.1.50" evidence="3"/>
<keyword evidence="10" id="KW-0012">Acyltransferase</keyword>
<comment type="caution">
    <text evidence="10">The sequence shown here is derived from an EMBL/GenBank/DDBJ whole genome shotgun (WGS) entry which is preliminary data.</text>
</comment>
<keyword evidence="5 7" id="KW-0663">Pyridoxal phosphate</keyword>
<feature type="region of interest" description="Disordered" evidence="8">
    <location>
        <begin position="1"/>
        <end position="43"/>
    </location>
</feature>
<feature type="region of interest" description="Disordered" evidence="8">
    <location>
        <begin position="582"/>
        <end position="602"/>
    </location>
</feature>
<reference evidence="10" key="1">
    <citation type="submission" date="2022-07" db="EMBL/GenBank/DDBJ databases">
        <title>Phylogenomic reconstructions and comparative analyses of Kickxellomycotina fungi.</title>
        <authorList>
            <person name="Reynolds N.K."/>
            <person name="Stajich J.E."/>
            <person name="Barry K."/>
            <person name="Grigoriev I.V."/>
            <person name="Crous P."/>
            <person name="Smith M.E."/>
        </authorList>
    </citation>
    <scope>NUCLEOTIDE SEQUENCE</scope>
    <source>
        <strain evidence="10">NBRC 100468</strain>
    </source>
</reference>
<evidence type="ECO:0000256" key="2">
    <source>
        <dbReference type="ARBA" id="ARBA00008392"/>
    </source>
</evidence>
<dbReference type="OrthoDB" id="65434at2759"/>
<dbReference type="InterPro" id="IPR004839">
    <property type="entry name" value="Aminotransferase_I/II_large"/>
</dbReference>